<gene>
    <name evidence="1" type="ORF">F5878DRAFT_340548</name>
</gene>
<comment type="caution">
    <text evidence="1">The sequence shown here is derived from an EMBL/GenBank/DDBJ whole genome shotgun (WGS) entry which is preliminary data.</text>
</comment>
<evidence type="ECO:0008006" key="3">
    <source>
        <dbReference type="Google" id="ProtNLM"/>
    </source>
</evidence>
<dbReference type="AlphaFoldDB" id="A0AA38P204"/>
<reference evidence="1" key="1">
    <citation type="submission" date="2022-08" db="EMBL/GenBank/DDBJ databases">
        <authorList>
            <consortium name="DOE Joint Genome Institute"/>
            <person name="Min B."/>
            <person name="Riley R."/>
            <person name="Sierra-Patev S."/>
            <person name="Naranjo-Ortiz M."/>
            <person name="Looney B."/>
            <person name="Konkel Z."/>
            <person name="Slot J.C."/>
            <person name="Sakamoto Y."/>
            <person name="Steenwyk J.L."/>
            <person name="Rokas A."/>
            <person name="Carro J."/>
            <person name="Camarero S."/>
            <person name="Ferreira P."/>
            <person name="Molpeceres G."/>
            <person name="Ruiz-Duenas F.J."/>
            <person name="Serrano A."/>
            <person name="Henrissat B."/>
            <person name="Drula E."/>
            <person name="Hughes K.W."/>
            <person name="Mata J.L."/>
            <person name="Ishikawa N.K."/>
            <person name="Vargas-Isla R."/>
            <person name="Ushijima S."/>
            <person name="Smith C.A."/>
            <person name="Ahrendt S."/>
            <person name="Andreopoulos W."/>
            <person name="He G."/>
            <person name="Labutti K."/>
            <person name="Lipzen A."/>
            <person name="Ng V."/>
            <person name="Sandor L."/>
            <person name="Barry K."/>
            <person name="Martinez A.T."/>
            <person name="Xiao Y."/>
            <person name="Gibbons J.G."/>
            <person name="Terashima K."/>
            <person name="Hibbett D.S."/>
            <person name="Grigoriev I.V."/>
        </authorList>
    </citation>
    <scope>NUCLEOTIDE SEQUENCE</scope>
    <source>
        <strain evidence="1">TFB9207</strain>
    </source>
</reference>
<keyword evidence="2" id="KW-1185">Reference proteome</keyword>
<accession>A0AA38P204</accession>
<organism evidence="1 2">
    <name type="scientific">Lentinula raphanica</name>
    <dbReference type="NCBI Taxonomy" id="153919"/>
    <lineage>
        <taxon>Eukaryota</taxon>
        <taxon>Fungi</taxon>
        <taxon>Dikarya</taxon>
        <taxon>Basidiomycota</taxon>
        <taxon>Agaricomycotina</taxon>
        <taxon>Agaricomycetes</taxon>
        <taxon>Agaricomycetidae</taxon>
        <taxon>Agaricales</taxon>
        <taxon>Marasmiineae</taxon>
        <taxon>Omphalotaceae</taxon>
        <taxon>Lentinula</taxon>
    </lineage>
</organism>
<sequence length="270" mass="30221">MICHLAGFCSIAHAAPAYSSSMTKSIDKRSAPTLRGYWRNHIMQIPLTKEDQEAFSLPLHGIQYGSKLPQGGNSVAVYDLKGTYKAHNGSDYDGNDLVIKILRPDSHPVYTLSEAKALKIVGDFVDSGTLSYKAKHWTNAYPCPAIIMKKVPGKLLDDLPAYQRATPEEKKIFRRVIGKLVCAEAGRVAFVTTPSIVHENNHKGNVLIELENEESLVKPSVKFVDYAWPQIFFASEGIKPELIQAQVIKDCEEDCLPHWSEDNWPRLRND</sequence>
<name>A0AA38P204_9AGAR</name>
<protein>
    <recommendedName>
        <fullName evidence="3">Protein kinase domain-containing protein</fullName>
    </recommendedName>
</protein>
<evidence type="ECO:0000313" key="1">
    <source>
        <dbReference type="EMBL" id="KAJ3834804.1"/>
    </source>
</evidence>
<evidence type="ECO:0000313" key="2">
    <source>
        <dbReference type="Proteomes" id="UP001163846"/>
    </source>
</evidence>
<dbReference type="EMBL" id="MU806483">
    <property type="protein sequence ID" value="KAJ3834804.1"/>
    <property type="molecule type" value="Genomic_DNA"/>
</dbReference>
<dbReference type="Proteomes" id="UP001163846">
    <property type="component" value="Unassembled WGS sequence"/>
</dbReference>
<proteinExistence type="predicted"/>